<comment type="subcellular location">
    <subcellularLocation>
        <location evidence="1">Membrane</location>
        <topology evidence="1">Multi-pass membrane protein</topology>
    </subcellularLocation>
</comment>
<dbReference type="InterPro" id="IPR058533">
    <property type="entry name" value="Cation_efflux_TM"/>
</dbReference>
<evidence type="ECO:0000259" key="7">
    <source>
        <dbReference type="Pfam" id="PF01545"/>
    </source>
</evidence>
<feature type="transmembrane region" description="Helical" evidence="6">
    <location>
        <begin position="157"/>
        <end position="181"/>
    </location>
</feature>
<name>A0A934PS86_9SPHI</name>
<dbReference type="AlphaFoldDB" id="A0A934PS86"/>
<organism evidence="8 9">
    <name type="scientific">Mucilaginibacter segetis</name>
    <dbReference type="NCBI Taxonomy" id="2793071"/>
    <lineage>
        <taxon>Bacteria</taxon>
        <taxon>Pseudomonadati</taxon>
        <taxon>Bacteroidota</taxon>
        <taxon>Sphingobacteriia</taxon>
        <taxon>Sphingobacteriales</taxon>
        <taxon>Sphingobacteriaceae</taxon>
        <taxon>Mucilaginibacter</taxon>
    </lineage>
</organism>
<dbReference type="EMBL" id="JAEHFW010000001">
    <property type="protein sequence ID" value="MBK0378095.1"/>
    <property type="molecule type" value="Genomic_DNA"/>
</dbReference>
<dbReference type="Pfam" id="PF01545">
    <property type="entry name" value="Cation_efflux"/>
    <property type="match status" value="1"/>
</dbReference>
<evidence type="ECO:0000256" key="6">
    <source>
        <dbReference type="SAM" id="Phobius"/>
    </source>
</evidence>
<reference evidence="8" key="1">
    <citation type="submission" date="2020-12" db="EMBL/GenBank/DDBJ databases">
        <title>Bacterial novel species Mucilaginibacter sp. SD-g isolated from soil.</title>
        <authorList>
            <person name="Jung H.-Y."/>
        </authorList>
    </citation>
    <scope>NUCLEOTIDE SEQUENCE</scope>
    <source>
        <strain evidence="8">SD-g</strain>
    </source>
</reference>
<dbReference type="InterPro" id="IPR027469">
    <property type="entry name" value="Cation_efflux_TMD_sf"/>
</dbReference>
<protein>
    <submittedName>
        <fullName evidence="8">Cation diffusion facilitator family transporter</fullName>
    </submittedName>
</protein>
<evidence type="ECO:0000256" key="3">
    <source>
        <dbReference type="ARBA" id="ARBA00022692"/>
    </source>
</evidence>
<dbReference type="Gene3D" id="1.20.1510.10">
    <property type="entry name" value="Cation efflux protein transmembrane domain"/>
    <property type="match status" value="1"/>
</dbReference>
<feature type="transmembrane region" description="Helical" evidence="6">
    <location>
        <begin position="111"/>
        <end position="132"/>
    </location>
</feature>
<dbReference type="PANTHER" id="PTHR13414">
    <property type="entry name" value="HUEL-CATION TRANSPORTER"/>
    <property type="match status" value="1"/>
</dbReference>
<feature type="transmembrane region" description="Helical" evidence="6">
    <location>
        <begin position="6"/>
        <end position="28"/>
    </location>
</feature>
<dbReference type="RefSeq" id="WP_200063576.1">
    <property type="nucleotide sequence ID" value="NZ_JAEHFW010000001.1"/>
</dbReference>
<comment type="caution">
    <text evidence="8">The sequence shown here is derived from an EMBL/GenBank/DDBJ whole genome shotgun (WGS) entry which is preliminary data.</text>
</comment>
<evidence type="ECO:0000256" key="4">
    <source>
        <dbReference type="ARBA" id="ARBA00022989"/>
    </source>
</evidence>
<evidence type="ECO:0000256" key="2">
    <source>
        <dbReference type="ARBA" id="ARBA00022448"/>
    </source>
</evidence>
<keyword evidence="5 6" id="KW-0472">Membrane</keyword>
<dbReference type="SUPFAM" id="SSF161111">
    <property type="entry name" value="Cation efflux protein transmembrane domain-like"/>
    <property type="match status" value="1"/>
</dbReference>
<gene>
    <name evidence="8" type="ORF">I5M19_02160</name>
</gene>
<dbReference type="GO" id="GO:0006829">
    <property type="term" value="P:zinc ion transport"/>
    <property type="evidence" value="ECO:0007669"/>
    <property type="project" value="InterPro"/>
</dbReference>
<dbReference type="NCBIfam" id="TIGR01297">
    <property type="entry name" value="CDF"/>
    <property type="match status" value="1"/>
</dbReference>
<accession>A0A934PS86</accession>
<feature type="transmembrane region" description="Helical" evidence="6">
    <location>
        <begin position="187"/>
        <end position="208"/>
    </location>
</feature>
<dbReference type="PANTHER" id="PTHR13414:SF9">
    <property type="entry name" value="PROTON-COUPLED ZINC ANTIPORTER SLC30A9, MITOCHONDRIAL"/>
    <property type="match status" value="1"/>
</dbReference>
<evidence type="ECO:0000313" key="9">
    <source>
        <dbReference type="Proteomes" id="UP000613193"/>
    </source>
</evidence>
<evidence type="ECO:0000256" key="5">
    <source>
        <dbReference type="ARBA" id="ARBA00023136"/>
    </source>
</evidence>
<dbReference type="GO" id="GO:0016020">
    <property type="term" value="C:membrane"/>
    <property type="evidence" value="ECO:0007669"/>
    <property type="project" value="UniProtKB-SubCell"/>
</dbReference>
<keyword evidence="9" id="KW-1185">Reference proteome</keyword>
<keyword evidence="2" id="KW-0813">Transport</keyword>
<dbReference type="InterPro" id="IPR040177">
    <property type="entry name" value="SLC30A9"/>
</dbReference>
<feature type="domain" description="Cation efflux protein transmembrane" evidence="7">
    <location>
        <begin position="9"/>
        <end position="216"/>
    </location>
</feature>
<evidence type="ECO:0000313" key="8">
    <source>
        <dbReference type="EMBL" id="MBK0378095.1"/>
    </source>
</evidence>
<dbReference type="Proteomes" id="UP000613193">
    <property type="component" value="Unassembled WGS sequence"/>
</dbReference>
<sequence length="298" mass="32931">MPASKTPLYTAFLANIVIAGTKLTAAFITGSSAMASEGIHSLVDTSNEVLLLLGMKKSKKPADVKHPFGYGRELYFWAFIVSLLFFALGGGMSIYEGVLHIMHPEEIKSPVWNYAVLGIAFVFDGLSLLTALKEFNRQRGDTPFWEAVRKSKDPSTFVVLFEDAADVIGILIAFTGIFLSALLQNPYIDGVASILIGILLTIVALFLVRESRSLLMGETAPMEEIASILAILKTDENVIDVASERSMYLSPEEVILFLNIKFDPELQSRDLANVINSIHANIQIQYSHYKHIYIEPVQ</sequence>
<evidence type="ECO:0000256" key="1">
    <source>
        <dbReference type="ARBA" id="ARBA00004141"/>
    </source>
</evidence>
<dbReference type="GO" id="GO:0008324">
    <property type="term" value="F:monoatomic cation transmembrane transporter activity"/>
    <property type="evidence" value="ECO:0007669"/>
    <property type="project" value="InterPro"/>
</dbReference>
<proteinExistence type="predicted"/>
<dbReference type="InterPro" id="IPR002524">
    <property type="entry name" value="Cation_efflux"/>
</dbReference>
<keyword evidence="4 6" id="KW-1133">Transmembrane helix</keyword>
<keyword evidence="3 6" id="KW-0812">Transmembrane</keyword>
<feature type="transmembrane region" description="Helical" evidence="6">
    <location>
        <begin position="74"/>
        <end position="95"/>
    </location>
</feature>